<feature type="transmembrane region" description="Helical" evidence="2">
    <location>
        <begin position="349"/>
        <end position="367"/>
    </location>
</feature>
<comment type="similarity">
    <text evidence="1">Belongs to the patched family.</text>
</comment>
<dbReference type="PANTHER" id="PTHR10796:SF130">
    <property type="entry name" value="PATCHED DOMAIN-CONTAINING PROTEIN 3-LIKE PROTEIN"/>
    <property type="match status" value="1"/>
</dbReference>
<evidence type="ECO:0000259" key="3">
    <source>
        <dbReference type="PROSITE" id="PS50156"/>
    </source>
</evidence>
<feature type="transmembrane region" description="Helical" evidence="2">
    <location>
        <begin position="864"/>
        <end position="885"/>
    </location>
</feature>
<dbReference type="EMBL" id="GBYB01002235">
    <property type="protein sequence ID" value="JAG72002.1"/>
    <property type="molecule type" value="Transcribed_RNA"/>
</dbReference>
<keyword evidence="2" id="KW-1133">Transmembrane helix</keyword>
<organism evidence="4">
    <name type="scientific">Fopius arisanus</name>
    <dbReference type="NCBI Taxonomy" id="64838"/>
    <lineage>
        <taxon>Eukaryota</taxon>
        <taxon>Metazoa</taxon>
        <taxon>Ecdysozoa</taxon>
        <taxon>Arthropoda</taxon>
        <taxon>Hexapoda</taxon>
        <taxon>Insecta</taxon>
        <taxon>Pterygota</taxon>
        <taxon>Neoptera</taxon>
        <taxon>Endopterygota</taxon>
        <taxon>Hymenoptera</taxon>
        <taxon>Apocrita</taxon>
        <taxon>Ichneumonoidea</taxon>
        <taxon>Braconidae</taxon>
        <taxon>Opiinae</taxon>
        <taxon>Fopius</taxon>
    </lineage>
</organism>
<feature type="domain" description="SSD" evidence="3">
    <location>
        <begin position="345"/>
        <end position="507"/>
    </location>
</feature>
<dbReference type="AlphaFoldDB" id="A0A0C9R2P8"/>
<dbReference type="Gene3D" id="1.20.1640.10">
    <property type="entry name" value="Multidrug efflux transporter AcrB transmembrane domain"/>
    <property type="match status" value="2"/>
</dbReference>
<feature type="transmembrane region" description="Helical" evidence="2">
    <location>
        <begin position="897"/>
        <end position="917"/>
    </location>
</feature>
<accession>A0A0C9R2P8</accession>
<keyword evidence="2" id="KW-0472">Membrane</keyword>
<reference evidence="4" key="1">
    <citation type="submission" date="2015-01" db="EMBL/GenBank/DDBJ databases">
        <title>Transcriptome Assembly of Fopius arisanus.</title>
        <authorList>
            <person name="Geib S."/>
        </authorList>
    </citation>
    <scope>NUCLEOTIDE SEQUENCE</scope>
</reference>
<dbReference type="InterPro" id="IPR000731">
    <property type="entry name" value="SSD"/>
</dbReference>
<sequence>MDEGFEENVGQRKSLCRRIRNVPESVAAGVQHFFYRLGMNIARSPMQWIAGSTIIVLLCLSGLYRFRQEKNPLKLWVPPDSDFVRDTEWLLGNFDEGQRTETMILTADNVLDPFVLYELNEITKRIISLQTSKKPVLAWTDVCFKVPLITEYTIRNRRGVDDDFFDEEPTARMNKTKFEPSVHAPSDIYCKIFNSFPKGCLLFSILDLWNFDSDLIRIQTRRDIIDKLHSTKLSPTLGHPMNFSELLGGVETDYKGRIVSAKAVKTLWMVHINFTSINMGESGNDVGTADWASTSVLDWEAEFVKELWANAERLKNENPFNKTIKLFYEAGRSFGDVSSSTMFQDITKLMIGIILMTLYVQFILSRFNWVEYRFCLTTAGLLCVGGAFIVAVGACSLFKVPFGPVHSSLPLMLLGLGVDDIFVMMASWKELMSVQEHREKSLEQRIAMMLSHAGAAICITSLTDVVAFIIGASTILPSLESFCIYAAVGVLVTFLLQITFFVAFFSLDVKRAESKRNGMFPCIIHKSYEPSIKNRESRISRIINYIYSKIVLTLPGKLLVIGITLGITTAGVMGTLQLQQWFDMNWFLPEGSYLQEFISVRNAQFPNKGYPSMVILGDLDYHTELPKILDFTDTLKNLSTIDHVDSWPHDFSDFVRMYYEKDVKSQTFTSEEFQLYLSKFLFSQMGGKYQGNFHFISNITCGQSAPRVKVSSINFAFKSFSGPDEWLPAMDNAKLTLTDANIDGLAFIWSTVFGAWVTDKVIATEVTRNIFLALICVMATTSVLIAEPQTCCWILVCVSLTLVDICGFMYYWGLSIDIVSCIGLELAVGLSVDYAAHVAHAFLHSKSPKNEENRQKRAVNAVRHIGVAVICGAGSMLLSQLPLIFSEAYVFKTFFKIFFLAITFGLWHGLLFLPVILSTIGPKSLHTHHLNVTETELNTITKDIDAQLPLNPVKNNDE</sequence>
<proteinExistence type="inferred from homology"/>
<feature type="transmembrane region" description="Helical" evidence="2">
    <location>
        <begin position="793"/>
        <end position="812"/>
    </location>
</feature>
<dbReference type="PROSITE" id="PS50156">
    <property type="entry name" value="SSD"/>
    <property type="match status" value="1"/>
</dbReference>
<gene>
    <name evidence="4" type="primary">NPC1_2</name>
    <name evidence="4" type="ORF">g.66988</name>
</gene>
<dbReference type="SUPFAM" id="SSF82866">
    <property type="entry name" value="Multidrug efflux transporter AcrB transmembrane domain"/>
    <property type="match status" value="2"/>
</dbReference>
<name>A0A0C9R2P8_9HYME</name>
<protein>
    <submittedName>
        <fullName evidence="4">NPC1_2 protein</fullName>
    </submittedName>
</protein>
<evidence type="ECO:0000256" key="2">
    <source>
        <dbReference type="SAM" id="Phobius"/>
    </source>
</evidence>
<feature type="transmembrane region" description="Helical" evidence="2">
    <location>
        <begin position="408"/>
        <end position="428"/>
    </location>
</feature>
<feature type="transmembrane region" description="Helical" evidence="2">
    <location>
        <begin position="449"/>
        <end position="472"/>
    </location>
</feature>
<evidence type="ECO:0000313" key="4">
    <source>
        <dbReference type="EMBL" id="JAG72002.1"/>
    </source>
</evidence>
<feature type="transmembrane region" description="Helical" evidence="2">
    <location>
        <begin position="818"/>
        <end position="843"/>
    </location>
</feature>
<dbReference type="InterPro" id="IPR051697">
    <property type="entry name" value="Patched_domain-protein"/>
</dbReference>
<dbReference type="GO" id="GO:0016020">
    <property type="term" value="C:membrane"/>
    <property type="evidence" value="ECO:0007669"/>
    <property type="project" value="TreeGrafter"/>
</dbReference>
<feature type="transmembrane region" description="Helical" evidence="2">
    <location>
        <begin position="770"/>
        <end position="786"/>
    </location>
</feature>
<evidence type="ECO:0000256" key="1">
    <source>
        <dbReference type="ARBA" id="ARBA00005585"/>
    </source>
</evidence>
<dbReference type="PANTHER" id="PTHR10796">
    <property type="entry name" value="PATCHED-RELATED"/>
    <property type="match status" value="1"/>
</dbReference>
<dbReference type="Pfam" id="PF12349">
    <property type="entry name" value="Sterol-sensing"/>
    <property type="match status" value="1"/>
</dbReference>
<keyword evidence="2" id="KW-0812">Transmembrane</keyword>
<feature type="transmembrane region" description="Helical" evidence="2">
    <location>
        <begin position="379"/>
        <end position="402"/>
    </location>
</feature>
<dbReference type="InterPro" id="IPR053958">
    <property type="entry name" value="HMGCR/SNAP/NPC1-like_SSD"/>
</dbReference>
<feature type="transmembrane region" description="Helical" evidence="2">
    <location>
        <begin position="484"/>
        <end position="507"/>
    </location>
</feature>